<evidence type="ECO:0000256" key="3">
    <source>
        <dbReference type="PROSITE-ProRule" id="PRU00117"/>
    </source>
</evidence>
<dbReference type="Pfam" id="PF13083">
    <property type="entry name" value="KH_KhpA-B"/>
    <property type="match status" value="1"/>
</dbReference>
<sequence>MVKDFIESYTKLLVTHPESVQVKTIDSTDECEELTIYVNQDDVGKIIGKDGKMINAIKAVVSGCKAKGGKNYRISVQPNE</sequence>
<dbReference type="GO" id="GO:0003723">
    <property type="term" value="F:RNA binding"/>
    <property type="evidence" value="ECO:0007669"/>
    <property type="project" value="UniProtKB-UniRule"/>
</dbReference>
<evidence type="ECO:0000256" key="1">
    <source>
        <dbReference type="ARBA" id="ARBA00022490"/>
    </source>
</evidence>
<dbReference type="EMBL" id="FAXN01000020">
    <property type="protein sequence ID" value="CUV65183.1"/>
    <property type="molecule type" value="Genomic_DNA"/>
</dbReference>
<dbReference type="PANTHER" id="PTHR34654">
    <property type="entry name" value="UPF0109 PROTEIN SCO5592"/>
    <property type="match status" value="1"/>
</dbReference>
<organism evidence="4">
    <name type="scientific">Sulfurovum sp. enrichment culture clone C5</name>
    <dbReference type="NCBI Taxonomy" id="497650"/>
    <lineage>
        <taxon>Bacteria</taxon>
        <taxon>Pseudomonadati</taxon>
        <taxon>Campylobacterota</taxon>
        <taxon>Epsilonproteobacteria</taxon>
        <taxon>Campylobacterales</taxon>
        <taxon>Sulfurovaceae</taxon>
        <taxon>Sulfurovum</taxon>
        <taxon>environmental samples</taxon>
    </lineage>
</organism>
<proteinExistence type="predicted"/>
<protein>
    <recommendedName>
        <fullName evidence="5">RNA-binding protein</fullName>
    </recommendedName>
</protein>
<evidence type="ECO:0008006" key="5">
    <source>
        <dbReference type="Google" id="ProtNLM"/>
    </source>
</evidence>
<dbReference type="Gene3D" id="3.30.300.20">
    <property type="match status" value="1"/>
</dbReference>
<dbReference type="CDD" id="cd22533">
    <property type="entry name" value="KH-II_YlqC-like"/>
    <property type="match status" value="1"/>
</dbReference>
<evidence type="ECO:0000256" key="2">
    <source>
        <dbReference type="ARBA" id="ARBA00022884"/>
    </source>
</evidence>
<evidence type="ECO:0000313" key="4">
    <source>
        <dbReference type="EMBL" id="CUV65183.1"/>
    </source>
</evidence>
<keyword evidence="1" id="KW-0963">Cytoplasm</keyword>
<dbReference type="SUPFAM" id="SSF54814">
    <property type="entry name" value="Prokaryotic type KH domain (KH-domain type II)"/>
    <property type="match status" value="1"/>
</dbReference>
<accession>A0A0S4XLL3</accession>
<dbReference type="InterPro" id="IPR020627">
    <property type="entry name" value="KhpA"/>
</dbReference>
<reference evidence="4" key="1">
    <citation type="submission" date="2015-11" db="EMBL/GenBank/DDBJ databases">
        <authorList>
            <person name="Zhang Y."/>
            <person name="Guo Z."/>
        </authorList>
    </citation>
    <scope>NUCLEOTIDE SEQUENCE</scope>
    <source>
        <strain evidence="4">BN30871</strain>
    </source>
</reference>
<name>A0A0S4XLL3_9BACT</name>
<dbReference type="InterPro" id="IPR009019">
    <property type="entry name" value="KH_sf_prok-type"/>
</dbReference>
<dbReference type="PANTHER" id="PTHR34654:SF1">
    <property type="entry name" value="RNA-BINDING PROTEIN KHPA"/>
    <property type="match status" value="1"/>
</dbReference>
<keyword evidence="2 3" id="KW-0694">RNA-binding</keyword>
<dbReference type="InterPro" id="IPR015946">
    <property type="entry name" value="KH_dom-like_a/b"/>
</dbReference>
<dbReference type="PROSITE" id="PS50084">
    <property type="entry name" value="KH_TYPE_1"/>
    <property type="match status" value="1"/>
</dbReference>
<dbReference type="AlphaFoldDB" id="A0A0S4XLL3"/>
<gene>
    <name evidence="4" type="ORF">BN3087_210030</name>
</gene>